<gene>
    <name evidence="6" type="primary">LOC113794223</name>
</gene>
<dbReference type="PANTHER" id="PTHR43774:SF1">
    <property type="entry name" value="PEPTIDE METHIONINE SULFOXIDE REDUCTASE MSRA 2"/>
    <property type="match status" value="1"/>
</dbReference>
<name>A0A6P6Y519_DERPT</name>
<dbReference type="PANTHER" id="PTHR43774">
    <property type="entry name" value="PEPTIDE METHIONINE SULFOXIDE REDUCTASE"/>
    <property type="match status" value="1"/>
</dbReference>
<evidence type="ECO:0000256" key="1">
    <source>
        <dbReference type="ARBA" id="ARBA00005591"/>
    </source>
</evidence>
<dbReference type="AlphaFoldDB" id="A0A6P6Y519"/>
<evidence type="ECO:0000256" key="3">
    <source>
        <dbReference type="ARBA" id="ARBA00023002"/>
    </source>
</evidence>
<dbReference type="GeneID" id="113794223"/>
<dbReference type="HAMAP" id="MF_01401">
    <property type="entry name" value="MsrA"/>
    <property type="match status" value="1"/>
</dbReference>
<evidence type="ECO:0000313" key="5">
    <source>
        <dbReference type="Proteomes" id="UP000515146"/>
    </source>
</evidence>
<reference evidence="6" key="1">
    <citation type="submission" date="2025-08" db="UniProtKB">
        <authorList>
            <consortium name="RefSeq"/>
        </authorList>
    </citation>
    <scope>IDENTIFICATION</scope>
    <source>
        <strain evidence="6">Airmid</strain>
    </source>
</reference>
<evidence type="ECO:0000256" key="4">
    <source>
        <dbReference type="ARBA" id="ARBA00030643"/>
    </source>
</evidence>
<comment type="similarity">
    <text evidence="1">Belongs to the MsrA Met sulfoxide reductase family.</text>
</comment>
<dbReference type="RefSeq" id="XP_027200126.1">
    <property type="nucleotide sequence ID" value="XM_027344325.1"/>
</dbReference>
<dbReference type="Proteomes" id="UP000515146">
    <property type="component" value="Unplaced"/>
</dbReference>
<dbReference type="GO" id="GO:0008113">
    <property type="term" value="F:peptide-methionine (S)-S-oxide reductase activity"/>
    <property type="evidence" value="ECO:0007669"/>
    <property type="project" value="UniProtKB-EC"/>
</dbReference>
<dbReference type="Pfam" id="PF01625">
    <property type="entry name" value="PMSR"/>
    <property type="match status" value="1"/>
</dbReference>
<dbReference type="OrthoDB" id="77405at2759"/>
<proteinExistence type="inferred from homology"/>
<keyword evidence="5" id="KW-1185">Reference proteome</keyword>
<protein>
    <recommendedName>
        <fullName evidence="2">peptide-methionine (S)-S-oxide reductase</fullName>
        <ecNumber evidence="2">1.8.4.11</ecNumber>
    </recommendedName>
    <alternativeName>
        <fullName evidence="4">Peptide-methionine (S)-S-oxide reductase</fullName>
    </alternativeName>
</protein>
<dbReference type="InParanoid" id="A0A6P6Y519"/>
<dbReference type="KEGG" id="dpte:113794223"/>
<dbReference type="FunCoup" id="A0A6P6Y519">
    <property type="interactions" value="736"/>
</dbReference>
<dbReference type="InterPro" id="IPR002569">
    <property type="entry name" value="Met_Sox_Rdtase_MsrA_dom"/>
</dbReference>
<accession>A0A6P6Y519</accession>
<dbReference type="OMA" id="QCFWGAE"/>
<organism evidence="5 6">
    <name type="scientific">Dermatophagoides pteronyssinus</name>
    <name type="common">European house dust mite</name>
    <dbReference type="NCBI Taxonomy" id="6956"/>
    <lineage>
        <taxon>Eukaryota</taxon>
        <taxon>Metazoa</taxon>
        <taxon>Ecdysozoa</taxon>
        <taxon>Arthropoda</taxon>
        <taxon>Chelicerata</taxon>
        <taxon>Arachnida</taxon>
        <taxon>Acari</taxon>
        <taxon>Acariformes</taxon>
        <taxon>Sarcoptiformes</taxon>
        <taxon>Astigmata</taxon>
        <taxon>Psoroptidia</taxon>
        <taxon>Analgoidea</taxon>
        <taxon>Pyroglyphidae</taxon>
        <taxon>Dermatophagoidinae</taxon>
        <taxon>Dermatophagoides</taxon>
    </lineage>
</organism>
<keyword evidence="3" id="KW-0560">Oxidoreductase</keyword>
<dbReference type="NCBIfam" id="TIGR00401">
    <property type="entry name" value="msrA"/>
    <property type="match status" value="1"/>
</dbReference>
<dbReference type="SUPFAM" id="SSF55068">
    <property type="entry name" value="Peptide methionine sulfoxide reductase"/>
    <property type="match status" value="1"/>
</dbReference>
<dbReference type="CTD" id="4482"/>
<sequence length="206" mass="23254">MARLTLGMQCFWGAEAIFGSKSGIIRTKVGYSGGSTKNPNYRNIGDHIESVDLEFDPNIVKFEEILELFIKSHDPTLKHKRQYISAIFYRNADEKNLIEKFLESKKPSYSSPIVTELVPFDEFTNAENYHQKYFLRKYPSIMKETGLQIDSDLITSPLAAKLNGICAGFGSINNINEQDRMKLSSTTINLLETMIKNGPNIAECGI</sequence>
<dbReference type="InterPro" id="IPR036509">
    <property type="entry name" value="Met_Sox_Rdtase_MsrA_sf"/>
</dbReference>
<evidence type="ECO:0000313" key="6">
    <source>
        <dbReference type="RefSeq" id="XP_027200126.1"/>
    </source>
</evidence>
<evidence type="ECO:0000256" key="2">
    <source>
        <dbReference type="ARBA" id="ARBA00012502"/>
    </source>
</evidence>
<dbReference type="Gene3D" id="3.30.1060.10">
    <property type="entry name" value="Peptide methionine sulphoxide reductase MsrA"/>
    <property type="match status" value="1"/>
</dbReference>
<dbReference type="EC" id="1.8.4.11" evidence="2"/>